<reference evidence="2" key="1">
    <citation type="journal article" date="2021" name="Nat. Commun.">
        <title>Genetic determinants of endophytism in the Arabidopsis root mycobiome.</title>
        <authorList>
            <person name="Mesny F."/>
            <person name="Miyauchi S."/>
            <person name="Thiergart T."/>
            <person name="Pickel B."/>
            <person name="Atanasova L."/>
            <person name="Karlsson M."/>
            <person name="Huettel B."/>
            <person name="Barry K.W."/>
            <person name="Haridas S."/>
            <person name="Chen C."/>
            <person name="Bauer D."/>
            <person name="Andreopoulos W."/>
            <person name="Pangilinan J."/>
            <person name="LaButti K."/>
            <person name="Riley R."/>
            <person name="Lipzen A."/>
            <person name="Clum A."/>
            <person name="Drula E."/>
            <person name="Henrissat B."/>
            <person name="Kohler A."/>
            <person name="Grigoriev I.V."/>
            <person name="Martin F.M."/>
            <person name="Hacquard S."/>
        </authorList>
    </citation>
    <scope>NUCLEOTIDE SEQUENCE</scope>
    <source>
        <strain evidence="2">MPI-CAGE-AT-0147</strain>
    </source>
</reference>
<feature type="signal peptide" evidence="1">
    <location>
        <begin position="1"/>
        <end position="15"/>
    </location>
</feature>
<protein>
    <submittedName>
        <fullName evidence="2">Uncharacterized protein</fullName>
    </submittedName>
</protein>
<evidence type="ECO:0000313" key="3">
    <source>
        <dbReference type="Proteomes" id="UP000738349"/>
    </source>
</evidence>
<sequence length="681" mass="75222">MLAAYTLGLLRAVSADNVNPNAVIQVQAIGSCFHSNRPWAAKLPDLMSRASCVRLERLSTWIGWAKDDTSSFMSQTAGGRTAALLCCALGSLYSKDRCGMILFDVSRDILPLEQQTSSPAQLGDACMVLEALQLTRLRQCFFEADLEVPRDLADTPTEKDMHAFLNWVKDALQDEILVLQVSGTKCSGIFLSLVLAMCPEDVSVQVNGEIIMRGRQDNIVFSITSTQRLTTEIHLETKLKSNTADFRKSYIIVEGEHELNPQINFSLDGILSSQLDIVLAMVCADPKESLKPAVANLIASMAISFTRKDFCSHQVNPYGYFASTRFPAQGLSVVVGPTYRQTIRERLQKVLCCPSDTLQVPELEYKTLCNIISTALPLSHCTCEICHNGDPWNPLKHPKSNIHAREAWKLCAVARLWGTIGQIAHAALLILFVQASPNSSMRLWTEGRYSSPFADYLWKVFDKNPWVYDFRPLSVHTSILEMTRRWRNLSEDQPPIICSSSTMPERRAMRKLARMKAKTSITKGTVTAPSGLGEHSSLLMTLRPALMEGCQALLLRCHIKQANSTMDIDFLDIHIGLMSLTPGDGCEHDISTPLTLSDYAQPVKATSVIAPVASGAKAIGITLTHRNEESQFLCCSQAVSQLYQGDCCMPCAIAQAQWEAYSVVIGGSPGTYYIMESEMTS</sequence>
<keyword evidence="3" id="KW-1185">Reference proteome</keyword>
<name>A0A9P9J3U9_9HYPO</name>
<organism evidence="2 3">
    <name type="scientific">Dactylonectria macrodidyma</name>
    <dbReference type="NCBI Taxonomy" id="307937"/>
    <lineage>
        <taxon>Eukaryota</taxon>
        <taxon>Fungi</taxon>
        <taxon>Dikarya</taxon>
        <taxon>Ascomycota</taxon>
        <taxon>Pezizomycotina</taxon>
        <taxon>Sordariomycetes</taxon>
        <taxon>Hypocreomycetidae</taxon>
        <taxon>Hypocreales</taxon>
        <taxon>Nectriaceae</taxon>
        <taxon>Dactylonectria</taxon>
    </lineage>
</organism>
<dbReference type="OrthoDB" id="5421021at2759"/>
<gene>
    <name evidence="2" type="ORF">EDB81DRAFT_900691</name>
</gene>
<evidence type="ECO:0000313" key="2">
    <source>
        <dbReference type="EMBL" id="KAH7141065.1"/>
    </source>
</evidence>
<proteinExistence type="predicted"/>
<dbReference type="Proteomes" id="UP000738349">
    <property type="component" value="Unassembled WGS sequence"/>
</dbReference>
<accession>A0A9P9J3U9</accession>
<feature type="chain" id="PRO_5040349942" evidence="1">
    <location>
        <begin position="16"/>
        <end position="681"/>
    </location>
</feature>
<comment type="caution">
    <text evidence="2">The sequence shown here is derived from an EMBL/GenBank/DDBJ whole genome shotgun (WGS) entry which is preliminary data.</text>
</comment>
<dbReference type="AlphaFoldDB" id="A0A9P9J3U9"/>
<keyword evidence="1" id="KW-0732">Signal</keyword>
<dbReference type="EMBL" id="JAGMUV010000011">
    <property type="protein sequence ID" value="KAH7141065.1"/>
    <property type="molecule type" value="Genomic_DNA"/>
</dbReference>
<evidence type="ECO:0000256" key="1">
    <source>
        <dbReference type="SAM" id="SignalP"/>
    </source>
</evidence>